<dbReference type="GO" id="GO:0044550">
    <property type="term" value="P:secondary metabolite biosynthetic process"/>
    <property type="evidence" value="ECO:0007669"/>
    <property type="project" value="TreeGrafter"/>
</dbReference>
<dbReference type="Gene3D" id="3.40.47.10">
    <property type="match status" value="1"/>
</dbReference>
<dbReference type="Pfam" id="PF08545">
    <property type="entry name" value="ACP_syn_III"/>
    <property type="match status" value="1"/>
</dbReference>
<dbReference type="Proteomes" id="UP000726777">
    <property type="component" value="Unassembled WGS sequence"/>
</dbReference>
<name>A0A9Q3UAP9_VIBPH</name>
<evidence type="ECO:0000313" key="5">
    <source>
        <dbReference type="EMBL" id="MCC3804290.1"/>
    </source>
</evidence>
<keyword evidence="1" id="KW-0808">Transferase</keyword>
<dbReference type="AlphaFoldDB" id="A0A9Q3UAP9"/>
<dbReference type="InterPro" id="IPR013747">
    <property type="entry name" value="ACP_syn_III_C"/>
</dbReference>
<dbReference type="PANTHER" id="PTHR34069">
    <property type="entry name" value="3-OXOACYL-[ACYL-CARRIER-PROTEIN] SYNTHASE 3"/>
    <property type="match status" value="1"/>
</dbReference>
<feature type="domain" description="Beta-ketoacyl-[acyl-carrier-protein] synthase III C-terminal" evidence="3">
    <location>
        <begin position="254"/>
        <end position="341"/>
    </location>
</feature>
<comment type="caution">
    <text evidence="5">The sequence shown here is derived from an EMBL/GenBank/DDBJ whole genome shotgun (WGS) entry which is preliminary data.</text>
</comment>
<gene>
    <name evidence="5" type="ORF">IB292_04475</name>
</gene>
<reference evidence="5" key="1">
    <citation type="submission" date="2020-09" db="EMBL/GenBank/DDBJ databases">
        <title>Genome sequence of Vibrio parahaemolyticus isolates.</title>
        <authorList>
            <person name="Hammerl J.A."/>
            <person name="Strauch E."/>
        </authorList>
    </citation>
    <scope>NUCLEOTIDE SEQUENCE</scope>
    <source>
        <strain evidence="5">17-VB00146</strain>
    </source>
</reference>
<evidence type="ECO:0000259" key="4">
    <source>
        <dbReference type="Pfam" id="PF08545"/>
    </source>
</evidence>
<dbReference type="InterPro" id="IPR013751">
    <property type="entry name" value="ACP_syn_III_N"/>
</dbReference>
<dbReference type="GO" id="GO:0006633">
    <property type="term" value="P:fatty acid biosynthetic process"/>
    <property type="evidence" value="ECO:0007669"/>
    <property type="project" value="InterPro"/>
</dbReference>
<dbReference type="Pfam" id="PF08541">
    <property type="entry name" value="ACP_syn_III_C"/>
    <property type="match status" value="1"/>
</dbReference>
<protein>
    <submittedName>
        <fullName evidence="5">Ketoacyl-ACP synthase III</fullName>
    </submittedName>
</protein>
<dbReference type="CDD" id="cd00830">
    <property type="entry name" value="KAS_III"/>
    <property type="match status" value="1"/>
</dbReference>
<evidence type="ECO:0000256" key="1">
    <source>
        <dbReference type="ARBA" id="ARBA00022679"/>
    </source>
</evidence>
<dbReference type="EMBL" id="JACVHL010000003">
    <property type="protein sequence ID" value="MCC3804290.1"/>
    <property type="molecule type" value="Genomic_DNA"/>
</dbReference>
<dbReference type="GO" id="GO:0004315">
    <property type="term" value="F:3-oxoacyl-[acyl-carrier-protein] synthase activity"/>
    <property type="evidence" value="ECO:0007669"/>
    <property type="project" value="InterPro"/>
</dbReference>
<dbReference type="InterPro" id="IPR016039">
    <property type="entry name" value="Thiolase-like"/>
</dbReference>
<dbReference type="PANTHER" id="PTHR34069:SF2">
    <property type="entry name" value="BETA-KETOACYL-[ACYL-CARRIER-PROTEIN] SYNTHASE III"/>
    <property type="match status" value="1"/>
</dbReference>
<proteinExistence type="predicted"/>
<evidence type="ECO:0000256" key="2">
    <source>
        <dbReference type="ARBA" id="ARBA00023315"/>
    </source>
</evidence>
<accession>A0A9Q3UAP9</accession>
<organism evidence="5 6">
    <name type="scientific">Vibrio parahaemolyticus</name>
    <dbReference type="NCBI Taxonomy" id="670"/>
    <lineage>
        <taxon>Bacteria</taxon>
        <taxon>Pseudomonadati</taxon>
        <taxon>Pseudomonadota</taxon>
        <taxon>Gammaproteobacteria</taxon>
        <taxon>Vibrionales</taxon>
        <taxon>Vibrionaceae</taxon>
        <taxon>Vibrio</taxon>
    </lineage>
</organism>
<evidence type="ECO:0000259" key="3">
    <source>
        <dbReference type="Pfam" id="PF08541"/>
    </source>
</evidence>
<dbReference type="SUPFAM" id="SSF53901">
    <property type="entry name" value="Thiolase-like"/>
    <property type="match status" value="1"/>
</dbReference>
<keyword evidence="2" id="KW-0012">Acyltransferase</keyword>
<evidence type="ECO:0000313" key="6">
    <source>
        <dbReference type="Proteomes" id="UP000726777"/>
    </source>
</evidence>
<dbReference type="RefSeq" id="WP_029832249.1">
    <property type="nucleotide sequence ID" value="NZ_CP064041.1"/>
</dbReference>
<sequence length="354" mass="38140">MTTASFHKAKIVGITTVVPPDIKCIDDEIHLYGGNEKQIARIKKAIGLNKRHVVADGVTSLDLCLAASLKLFNDLNVERGLIDGVIFVTQTPDHFQPSNAAIIHGKLGLNTSVAAFDVSLGCSGYVYGLWLAHMMIETGSCKNVLLLAGDTLSKCVNPRDRSTAPLFGDAGSATLISTTEEPSKSYFSLHTNGEGSQHIVQPAGGFREPFSEKTREISVDDEGNYRSLNDLYMNGGEVFNFAIKTEPQAITDILELSGKTMDDIDYLFFHQANQYIISNIVRRIKAPKDKAPSDIVSLYGNQSSASIPCAISHTLGGTVSPVRDVILSGFGVGLSWASSILSLNEAYVSEVVVL</sequence>
<feature type="domain" description="Beta-ketoacyl-[acyl-carrier-protein] synthase III N-terminal" evidence="4">
    <location>
        <begin position="116"/>
        <end position="192"/>
    </location>
</feature>